<dbReference type="GO" id="GO:0048288">
    <property type="term" value="P:nuclear membrane fusion involved in karyogamy"/>
    <property type="evidence" value="ECO:0007669"/>
    <property type="project" value="UniProtKB-UniRule"/>
</dbReference>
<evidence type="ECO:0000256" key="6">
    <source>
        <dbReference type="ARBA" id="ARBA00022729"/>
    </source>
</evidence>
<evidence type="ECO:0000313" key="15">
    <source>
        <dbReference type="EMBL" id="KAK5782078.1"/>
    </source>
</evidence>
<keyword evidence="10" id="KW-0325">Glycoprotein</keyword>
<evidence type="ECO:0000256" key="13">
    <source>
        <dbReference type="RuleBase" id="RU368082"/>
    </source>
</evidence>
<dbReference type="PANTHER" id="PTHR28012:SF1">
    <property type="entry name" value="NUCLEAR FUSION PROTEIN KAR5"/>
    <property type="match status" value="1"/>
</dbReference>
<evidence type="ECO:0000256" key="9">
    <source>
        <dbReference type="ARBA" id="ARBA00023136"/>
    </source>
</evidence>
<dbReference type="GO" id="GO:0031965">
    <property type="term" value="C:nuclear membrane"/>
    <property type="evidence" value="ECO:0007669"/>
    <property type="project" value="UniProtKB-SubCell"/>
</dbReference>
<keyword evidence="6 13" id="KW-0732">Signal</keyword>
<evidence type="ECO:0000256" key="2">
    <source>
        <dbReference type="ARBA" id="ARBA00010473"/>
    </source>
</evidence>
<keyword evidence="9" id="KW-0472">Membrane</keyword>
<dbReference type="Proteomes" id="UP001306508">
    <property type="component" value="Unassembled WGS sequence"/>
</dbReference>
<evidence type="ECO:0000256" key="10">
    <source>
        <dbReference type="ARBA" id="ARBA00023180"/>
    </source>
</evidence>
<evidence type="ECO:0000256" key="12">
    <source>
        <dbReference type="ARBA" id="ARBA00031468"/>
    </source>
</evidence>
<proteinExistence type="inferred from homology"/>
<sequence length="348" mass="40589">MVYLVLLHLALSLYYVTTLGETSSNLGFGLILSDQVLEKQIKQIFDDESLLEELFPMLQRSCVKSALQIFLPQCLLEGIETVTDSIKMETAVRLSLCQFEASGLAQIPEECSHTESTEDMMACMLELETSNKWWTTYNGYYQNLPMMCITHGSMFQREQIIKTFMNITKFVNQLNENWGTVFKTNMDEVDKIISYNLNNLTVKFNHTLNQVDNFNASMNFILQKMQTSLLKNKDEVQLYISRKDEEIKKSVMILQKFINQLKNDVVDENFLLDLENRRRGELSLWNEMETALQAERDFRLKEQENINIYLDNLKTSIINLNDNMESLNQFQIKNLENHVRTELANIMA</sequence>
<keyword evidence="5" id="KW-0812">Transmembrane</keyword>
<evidence type="ECO:0000313" key="16">
    <source>
        <dbReference type="Proteomes" id="UP001306508"/>
    </source>
</evidence>
<accession>A0AAN7WJG3</accession>
<name>A0AAN7WJG3_9SACH</name>
<protein>
    <recommendedName>
        <fullName evidence="3 13">Nuclear fusion protein KAR5</fullName>
    </recommendedName>
    <alternativeName>
        <fullName evidence="12 13">Karyogamy protein 5</fullName>
    </alternativeName>
</protein>
<comment type="subcellular location">
    <subcellularLocation>
        <location evidence="13">Endoplasmic reticulum membrane</location>
    </subcellularLocation>
    <subcellularLocation>
        <location evidence="13">Nucleus membrane</location>
    </subcellularLocation>
</comment>
<dbReference type="AlphaFoldDB" id="A0AAN7WJG3"/>
<keyword evidence="7 13" id="KW-0256">Endoplasmic reticulum</keyword>
<evidence type="ECO:0000256" key="8">
    <source>
        <dbReference type="ARBA" id="ARBA00022989"/>
    </source>
</evidence>
<evidence type="ECO:0000256" key="11">
    <source>
        <dbReference type="ARBA" id="ARBA00023242"/>
    </source>
</evidence>
<gene>
    <name evidence="15" type="ORF">RI543_000400</name>
</gene>
<organism evidence="15 16">
    <name type="scientific">Arxiozyma heterogenica</name>
    <dbReference type="NCBI Taxonomy" id="278026"/>
    <lineage>
        <taxon>Eukaryota</taxon>
        <taxon>Fungi</taxon>
        <taxon>Dikarya</taxon>
        <taxon>Ascomycota</taxon>
        <taxon>Saccharomycotina</taxon>
        <taxon>Saccharomycetes</taxon>
        <taxon>Saccharomycetales</taxon>
        <taxon>Saccharomycetaceae</taxon>
        <taxon>Arxiozyma</taxon>
    </lineage>
</organism>
<dbReference type="EMBL" id="JAWIZZ010000015">
    <property type="protein sequence ID" value="KAK5782078.1"/>
    <property type="molecule type" value="Genomic_DNA"/>
</dbReference>
<evidence type="ECO:0000256" key="14">
    <source>
        <dbReference type="SAM" id="SignalP"/>
    </source>
</evidence>
<dbReference type="PANTHER" id="PTHR28012">
    <property type="entry name" value="NUCLEAR FUSION PROTEIN KAR5"/>
    <property type="match status" value="1"/>
</dbReference>
<evidence type="ECO:0000256" key="7">
    <source>
        <dbReference type="ARBA" id="ARBA00022824"/>
    </source>
</evidence>
<evidence type="ECO:0000256" key="3">
    <source>
        <dbReference type="ARBA" id="ARBA00021601"/>
    </source>
</evidence>
<dbReference type="Pfam" id="PF04163">
    <property type="entry name" value="Tht1"/>
    <property type="match status" value="1"/>
</dbReference>
<reference evidence="16" key="1">
    <citation type="submission" date="2023-07" db="EMBL/GenBank/DDBJ databases">
        <title>A draft genome of Kazachstania heterogenica Y-27499.</title>
        <authorList>
            <person name="Donic C."/>
            <person name="Kralova J.S."/>
            <person name="Fidel L."/>
            <person name="Ben-Dor S."/>
            <person name="Jung S."/>
        </authorList>
    </citation>
    <scope>NUCLEOTIDE SEQUENCE [LARGE SCALE GENOMIC DNA]</scope>
    <source>
        <strain evidence="16">Y27499</strain>
    </source>
</reference>
<keyword evidence="8" id="KW-1133">Transmembrane helix</keyword>
<keyword evidence="11 13" id="KW-0539">Nucleus</keyword>
<comment type="function">
    <text evidence="1 13">Required for nuclear membrane fusion during karyogamy.</text>
</comment>
<evidence type="ECO:0000256" key="5">
    <source>
        <dbReference type="ARBA" id="ARBA00022692"/>
    </source>
</evidence>
<comment type="caution">
    <text evidence="15">The sequence shown here is derived from an EMBL/GenBank/DDBJ whole genome shotgun (WGS) entry which is preliminary data.</text>
</comment>
<keyword evidence="16" id="KW-1185">Reference proteome</keyword>
<feature type="signal peptide" evidence="14">
    <location>
        <begin position="1"/>
        <end position="20"/>
    </location>
</feature>
<dbReference type="GO" id="GO:0005789">
    <property type="term" value="C:endoplasmic reticulum membrane"/>
    <property type="evidence" value="ECO:0007669"/>
    <property type="project" value="UniProtKB-SubCell"/>
</dbReference>
<dbReference type="InterPro" id="IPR007292">
    <property type="entry name" value="Nuclear_fusion_Kar5"/>
</dbReference>
<evidence type="ECO:0000256" key="4">
    <source>
        <dbReference type="ARBA" id="ARBA00022459"/>
    </source>
</evidence>
<keyword evidence="4 13" id="KW-0415">Karyogamy</keyword>
<feature type="chain" id="PRO_5042935799" description="Nuclear fusion protein KAR5" evidence="14">
    <location>
        <begin position="21"/>
        <end position="348"/>
    </location>
</feature>
<comment type="similarity">
    <text evidence="2 13">Belongs to the KAR5 family.</text>
</comment>
<evidence type="ECO:0000256" key="1">
    <source>
        <dbReference type="ARBA" id="ARBA00003389"/>
    </source>
</evidence>
<dbReference type="GO" id="GO:0000742">
    <property type="term" value="P:karyogamy involved in conjugation with cellular fusion"/>
    <property type="evidence" value="ECO:0007669"/>
    <property type="project" value="UniProtKB-UniRule"/>
</dbReference>